<dbReference type="Proteomes" id="UP000095751">
    <property type="component" value="Unassembled WGS sequence"/>
</dbReference>
<dbReference type="InterPro" id="IPR013149">
    <property type="entry name" value="ADH-like_C"/>
</dbReference>
<dbReference type="Gene3D" id="3.90.180.10">
    <property type="entry name" value="Medium-chain alcohol dehydrogenases, catalytic domain"/>
    <property type="match status" value="1"/>
</dbReference>
<keyword evidence="5" id="KW-1185">Reference proteome</keyword>
<evidence type="ECO:0000256" key="2">
    <source>
        <dbReference type="SAM" id="SignalP"/>
    </source>
</evidence>
<dbReference type="EMBL" id="KV784373">
    <property type="protein sequence ID" value="OEU10065.1"/>
    <property type="molecule type" value="Genomic_DNA"/>
</dbReference>
<dbReference type="FunFam" id="3.40.50.720:FF:000121">
    <property type="entry name" value="Prostaglandin reductase 2"/>
    <property type="match status" value="1"/>
</dbReference>
<dbReference type="InterPro" id="IPR020843">
    <property type="entry name" value="ER"/>
</dbReference>
<dbReference type="InterPro" id="IPR011032">
    <property type="entry name" value="GroES-like_sf"/>
</dbReference>
<evidence type="ECO:0000256" key="1">
    <source>
        <dbReference type="ARBA" id="ARBA00023002"/>
    </source>
</evidence>
<feature type="domain" description="Enoyl reductase (ER)" evidence="3">
    <location>
        <begin position="62"/>
        <end position="383"/>
    </location>
</feature>
<dbReference type="SUPFAM" id="SSF50129">
    <property type="entry name" value="GroES-like"/>
    <property type="match status" value="1"/>
</dbReference>
<dbReference type="GO" id="GO:0016491">
    <property type="term" value="F:oxidoreductase activity"/>
    <property type="evidence" value="ECO:0007669"/>
    <property type="project" value="UniProtKB-KW"/>
</dbReference>
<feature type="signal peptide" evidence="2">
    <location>
        <begin position="1"/>
        <end position="18"/>
    </location>
</feature>
<accession>A0A1E7EW98</accession>
<dbReference type="KEGG" id="fcy:FRACYDRAFT_271192"/>
<feature type="chain" id="PRO_5009192328" evidence="2">
    <location>
        <begin position="19"/>
        <end position="386"/>
    </location>
</feature>
<dbReference type="Pfam" id="PF08240">
    <property type="entry name" value="ADH_N"/>
    <property type="match status" value="1"/>
</dbReference>
<dbReference type="SUPFAM" id="SSF51735">
    <property type="entry name" value="NAD(P)-binding Rossmann-fold domains"/>
    <property type="match status" value="1"/>
</dbReference>
<name>A0A1E7EW98_9STRA</name>
<dbReference type="Gene3D" id="3.40.50.720">
    <property type="entry name" value="NAD(P)-binding Rossmann-like Domain"/>
    <property type="match status" value="1"/>
</dbReference>
<dbReference type="InterPro" id="IPR002364">
    <property type="entry name" value="Quin_OxRdtase/zeta-crystal_CS"/>
</dbReference>
<gene>
    <name evidence="4" type="ORF">FRACYDRAFT_271192</name>
</gene>
<dbReference type="PANTHER" id="PTHR43677:SF3">
    <property type="entry name" value="PROSTAGLANDIN REDUCTASE 3"/>
    <property type="match status" value="1"/>
</dbReference>
<dbReference type="Pfam" id="PF00107">
    <property type="entry name" value="ADH_zinc_N"/>
    <property type="match status" value="1"/>
</dbReference>
<sequence>MRHRSLLSFLFITSETLAFTASSSTGNIDMNIASTSSSTSSVPTTFRALVAKSAGKSFADVATITNIAVPSSLEKDEVLIRVKYAGVNGGCETFRARGEHAFQGNKDIKDFRLGAEGVGYVVAVGSEVMQQQGDGDGDGISVGDAVCFVGSAFSEYTTSKAKMLWKIPDAKPEYVGLRISALTACAMLEQTGKIQTGETILITAAAGGAGHFAAQLAKLAGCKVIGTCGSNEKVQILKELGCCDHIINYKEQDIQTELTRIAPNGLDVVFEGVGGEILQIALDNLSPEGRILQVGYISEYPHNNSNEDDTDTDTEITSKKKERLNASEYYKLIAGCKDRVLDLYAKGKLKSLVDDTPKFVGLESVSDALEHMLSGKTTGKVVVEIQ</sequence>
<protein>
    <submittedName>
        <fullName evidence="4">NAD(P)-binding protein</fullName>
    </submittedName>
</protein>
<dbReference type="SMART" id="SM00829">
    <property type="entry name" value="PKS_ER"/>
    <property type="match status" value="1"/>
</dbReference>
<keyword evidence="1" id="KW-0560">Oxidoreductase</keyword>
<proteinExistence type="predicted"/>
<dbReference type="InParanoid" id="A0A1E7EW98"/>
<dbReference type="InterPro" id="IPR013154">
    <property type="entry name" value="ADH-like_N"/>
</dbReference>
<dbReference type="PANTHER" id="PTHR43677">
    <property type="entry name" value="SHORT-CHAIN DEHYDROGENASE/REDUCTASE"/>
    <property type="match status" value="1"/>
</dbReference>
<dbReference type="AlphaFoldDB" id="A0A1E7EW98"/>
<keyword evidence="2" id="KW-0732">Signal</keyword>
<evidence type="ECO:0000313" key="5">
    <source>
        <dbReference type="Proteomes" id="UP000095751"/>
    </source>
</evidence>
<dbReference type="InterPro" id="IPR051397">
    <property type="entry name" value="Zn-ADH-like_protein"/>
</dbReference>
<organism evidence="4 5">
    <name type="scientific">Fragilariopsis cylindrus CCMP1102</name>
    <dbReference type="NCBI Taxonomy" id="635003"/>
    <lineage>
        <taxon>Eukaryota</taxon>
        <taxon>Sar</taxon>
        <taxon>Stramenopiles</taxon>
        <taxon>Ochrophyta</taxon>
        <taxon>Bacillariophyta</taxon>
        <taxon>Bacillariophyceae</taxon>
        <taxon>Bacillariophycidae</taxon>
        <taxon>Bacillariales</taxon>
        <taxon>Bacillariaceae</taxon>
        <taxon>Fragilariopsis</taxon>
    </lineage>
</organism>
<dbReference type="PROSITE" id="PS01162">
    <property type="entry name" value="QOR_ZETA_CRYSTAL"/>
    <property type="match status" value="1"/>
</dbReference>
<dbReference type="GO" id="GO:0005739">
    <property type="term" value="C:mitochondrion"/>
    <property type="evidence" value="ECO:0007669"/>
    <property type="project" value="TreeGrafter"/>
</dbReference>
<evidence type="ECO:0000313" key="4">
    <source>
        <dbReference type="EMBL" id="OEU10065.1"/>
    </source>
</evidence>
<reference evidence="4 5" key="1">
    <citation type="submission" date="2016-09" db="EMBL/GenBank/DDBJ databases">
        <title>Extensive genetic diversity and differential bi-allelic expression allows diatom success in the polar Southern Ocean.</title>
        <authorList>
            <consortium name="DOE Joint Genome Institute"/>
            <person name="Mock T."/>
            <person name="Otillar R.P."/>
            <person name="Strauss J."/>
            <person name="Dupont C."/>
            <person name="Frickenhaus S."/>
            <person name="Maumus F."/>
            <person name="Mcmullan M."/>
            <person name="Sanges R."/>
            <person name="Schmutz J."/>
            <person name="Toseland A."/>
            <person name="Valas R."/>
            <person name="Veluchamy A."/>
            <person name="Ward B.J."/>
            <person name="Allen A."/>
            <person name="Barry K."/>
            <person name="Falciatore A."/>
            <person name="Ferrante M."/>
            <person name="Fortunato A.E."/>
            <person name="Gloeckner G."/>
            <person name="Gruber A."/>
            <person name="Hipkin R."/>
            <person name="Janech M."/>
            <person name="Kroth P."/>
            <person name="Leese F."/>
            <person name="Lindquist E."/>
            <person name="Lyon B.R."/>
            <person name="Martin J."/>
            <person name="Mayer C."/>
            <person name="Parker M."/>
            <person name="Quesneville H."/>
            <person name="Raymond J."/>
            <person name="Uhlig C."/>
            <person name="Valentin K.U."/>
            <person name="Worden A.Z."/>
            <person name="Armbrust E.V."/>
            <person name="Bowler C."/>
            <person name="Green B."/>
            <person name="Moulton V."/>
            <person name="Van Oosterhout C."/>
            <person name="Grigoriev I."/>
        </authorList>
    </citation>
    <scope>NUCLEOTIDE SEQUENCE [LARGE SCALE GENOMIC DNA]</scope>
    <source>
        <strain evidence="4 5">CCMP1102</strain>
    </source>
</reference>
<evidence type="ECO:0000259" key="3">
    <source>
        <dbReference type="SMART" id="SM00829"/>
    </source>
</evidence>
<dbReference type="OrthoDB" id="9992527at2759"/>
<dbReference type="GO" id="GO:0008270">
    <property type="term" value="F:zinc ion binding"/>
    <property type="evidence" value="ECO:0007669"/>
    <property type="project" value="InterPro"/>
</dbReference>
<dbReference type="InterPro" id="IPR036291">
    <property type="entry name" value="NAD(P)-bd_dom_sf"/>
</dbReference>